<accession>A0A6J6BLS3</accession>
<name>A0A6J6BLS3_9ZZZZ</name>
<gene>
    <name evidence="1" type="ORF">UFOPK1493_00223</name>
</gene>
<reference evidence="1" key="1">
    <citation type="submission" date="2020-05" db="EMBL/GenBank/DDBJ databases">
        <authorList>
            <person name="Chiriac C."/>
            <person name="Salcher M."/>
            <person name="Ghai R."/>
            <person name="Kavagutti S V."/>
        </authorList>
    </citation>
    <scope>NUCLEOTIDE SEQUENCE</scope>
</reference>
<dbReference type="InterPro" id="IPR008775">
    <property type="entry name" value="Phytyl_CoA_dOase-like"/>
</dbReference>
<dbReference type="Gene3D" id="2.60.120.620">
    <property type="entry name" value="q2cbj1_9rhob like domain"/>
    <property type="match status" value="1"/>
</dbReference>
<dbReference type="PANTHER" id="PTHR20883">
    <property type="entry name" value="PHYTANOYL-COA DIOXYGENASE DOMAIN CONTAINING 1"/>
    <property type="match status" value="1"/>
</dbReference>
<dbReference type="EMBL" id="CAEZSR010000004">
    <property type="protein sequence ID" value="CAB4540100.1"/>
    <property type="molecule type" value="Genomic_DNA"/>
</dbReference>
<dbReference type="PANTHER" id="PTHR20883:SF48">
    <property type="entry name" value="ECTOINE DIOXYGENASE"/>
    <property type="match status" value="1"/>
</dbReference>
<evidence type="ECO:0000313" key="1">
    <source>
        <dbReference type="EMBL" id="CAB4540100.1"/>
    </source>
</evidence>
<protein>
    <submittedName>
        <fullName evidence="1">Unannotated protein</fullName>
    </submittedName>
</protein>
<proteinExistence type="predicted"/>
<dbReference type="GO" id="GO:0016491">
    <property type="term" value="F:oxidoreductase activity"/>
    <property type="evidence" value="ECO:0007669"/>
    <property type="project" value="UniProtKB-ARBA"/>
</dbReference>
<dbReference type="AlphaFoldDB" id="A0A6J6BLS3"/>
<dbReference type="SUPFAM" id="SSF51197">
    <property type="entry name" value="Clavaminate synthase-like"/>
    <property type="match status" value="1"/>
</dbReference>
<dbReference type="Pfam" id="PF05721">
    <property type="entry name" value="PhyH"/>
    <property type="match status" value="1"/>
</dbReference>
<dbReference type="GO" id="GO:0046872">
    <property type="term" value="F:metal ion binding"/>
    <property type="evidence" value="ECO:0007669"/>
    <property type="project" value="UniProtKB-ARBA"/>
</dbReference>
<organism evidence="1">
    <name type="scientific">freshwater metagenome</name>
    <dbReference type="NCBI Taxonomy" id="449393"/>
    <lineage>
        <taxon>unclassified sequences</taxon>
        <taxon>metagenomes</taxon>
        <taxon>ecological metagenomes</taxon>
    </lineage>
</organism>
<sequence length="299" mass="32816">MSDLAARFVDQGFLVVHDLVDAAARREIVADTARFARGDYPVVNPPELPEGADDDTATHHVLAVHFPHWVSPVAQRMVAHPGLVEVLTQITGAHLPHWDGSVKACQSMLFVKGPGMPGQAWHQDERYIPTRDRSLVGAWVAIDDATVDNGCLWVVPGSHRNGYLYPTRVHDDPDEYDSSDQAHGFDESDGVPVEVPAGSVVFFNGYLLHKSLKNRTDGFRRALVNHYLNAWSLLPWHTQGPVPGLSIPTLDNRMVVPLGHDPYAWKGLAPSPETCFLRPLPGQAWPSLDGRDDVGVATA</sequence>